<reference evidence="1 2" key="1">
    <citation type="submission" date="2017-11" db="EMBL/GenBank/DDBJ databases">
        <title>Genome sequencing of Prevotella intermedia KCOM 2833.</title>
        <authorList>
            <person name="Kook J.-K."/>
            <person name="Park S.-N."/>
            <person name="Lim Y.K."/>
        </authorList>
    </citation>
    <scope>NUCLEOTIDE SEQUENCE [LARGE SCALE GENOMIC DNA]</scope>
    <source>
        <strain evidence="1 2">KCOM 2833</strain>
    </source>
</reference>
<dbReference type="RefSeq" id="WP_088439468.1">
    <property type="nucleotide sequence ID" value="NZ_NHRV01000002.1"/>
</dbReference>
<comment type="caution">
    <text evidence="1">The sequence shown here is derived from an EMBL/GenBank/DDBJ whole genome shotgun (WGS) entry which is preliminary data.</text>
</comment>
<dbReference type="Proteomes" id="UP000231201">
    <property type="component" value="Unassembled WGS sequence"/>
</dbReference>
<evidence type="ECO:0000313" key="2">
    <source>
        <dbReference type="Proteomes" id="UP000231201"/>
    </source>
</evidence>
<organism evidence="1 2">
    <name type="scientific">Prevotella intermedia</name>
    <dbReference type="NCBI Taxonomy" id="28131"/>
    <lineage>
        <taxon>Bacteria</taxon>
        <taxon>Pseudomonadati</taxon>
        <taxon>Bacteroidota</taxon>
        <taxon>Bacteroidia</taxon>
        <taxon>Bacteroidales</taxon>
        <taxon>Prevotellaceae</taxon>
        <taxon>Prevotella</taxon>
    </lineage>
</organism>
<name>A0A2M8TK91_PREIN</name>
<dbReference type="AlphaFoldDB" id="A0A2M8TK91"/>
<proteinExistence type="predicted"/>
<protein>
    <submittedName>
        <fullName evidence="1">Uncharacterized protein</fullName>
    </submittedName>
</protein>
<dbReference type="EMBL" id="PENH01000002">
    <property type="protein sequence ID" value="PJI24337.1"/>
    <property type="molecule type" value="Genomic_DNA"/>
</dbReference>
<evidence type="ECO:0000313" key="1">
    <source>
        <dbReference type="EMBL" id="PJI24337.1"/>
    </source>
</evidence>
<gene>
    <name evidence="1" type="ORF">CTM59_09460</name>
</gene>
<accession>A0A2M8TK91</accession>
<sequence length="566" mass="66693">MKTKKILSKLNVPDVWAVIGYDGIYDDYKTVKVHELLKDIPTLSLLHYITQQINKIVYSFGNQNLQRSMLYETCKYLPKEVRNKIRHFIGKYKSISYIEFYGSTLFMGLALQNFTPHKEDDKELSLCQDEYEATFKAIIYCNQRWTDEQSRDLNIKDKDLDVVSMSLLIDLPIVEFKLHKDFKVQMYKAICFFEFCESDDEYSKYLELFYKDKATKHWQEYILKLFGFFEASLRSQYIKVDASKVKDILFFDQYIVNIQDCKDLWDGHNALKYFRDHFLFKITDDTYLLLNANLLIDKLYQGMKFDFYQSLQGKYKSYPDFNSELATRFSEPYLLYRLMQQIYSDSDDVTMFTGEELKEKGIVGEPDLYLRVGKTLYLFEYKDITLGDTIKYSPNIDEIRQGICNRLCKYGKKNKGVGQLLYNIKRIFQEGLMNELDPDVSYVSKVYPIILTTDRSFSAIGVNALVIQEFSNMIKNNPIYKKVFISLPIIMELDTMILCAKELHDGAIILSDILDEYLLEINRLTPFSTYMYDNYLKKKIPEASEMEFLFGEVLHKIDESKSTQQG</sequence>